<dbReference type="InterPro" id="IPR011043">
    <property type="entry name" value="Gal_Oxase/kelch_b-propeller"/>
</dbReference>
<keyword evidence="1 2" id="KW-0732">Signal</keyword>
<dbReference type="InterPro" id="IPR037293">
    <property type="entry name" value="Gal_Oxidase_central_sf"/>
</dbReference>
<dbReference type="SUPFAM" id="SSF81296">
    <property type="entry name" value="E set domains"/>
    <property type="match status" value="1"/>
</dbReference>
<feature type="chain" id="PRO_5041896725" description="Galactose oxidase" evidence="2">
    <location>
        <begin position="29"/>
        <end position="446"/>
    </location>
</feature>
<dbReference type="Gene3D" id="2.130.10.80">
    <property type="entry name" value="Galactose oxidase/kelch, beta-propeller"/>
    <property type="match status" value="1"/>
</dbReference>
<dbReference type="InterPro" id="IPR015202">
    <property type="entry name" value="GO-like_E_set"/>
</dbReference>
<feature type="domain" description="Glyoxal oxidase N-terminal" evidence="3">
    <location>
        <begin position="53"/>
        <end position="332"/>
    </location>
</feature>
<organism evidence="5 6">
    <name type="scientific">Fraxinus pennsylvanica</name>
    <dbReference type="NCBI Taxonomy" id="56036"/>
    <lineage>
        <taxon>Eukaryota</taxon>
        <taxon>Viridiplantae</taxon>
        <taxon>Streptophyta</taxon>
        <taxon>Embryophyta</taxon>
        <taxon>Tracheophyta</taxon>
        <taxon>Spermatophyta</taxon>
        <taxon>Magnoliopsida</taxon>
        <taxon>eudicotyledons</taxon>
        <taxon>Gunneridae</taxon>
        <taxon>Pentapetalae</taxon>
        <taxon>asterids</taxon>
        <taxon>lamiids</taxon>
        <taxon>Lamiales</taxon>
        <taxon>Oleaceae</taxon>
        <taxon>Oleeae</taxon>
        <taxon>Fraxinus</taxon>
    </lineage>
</organism>
<dbReference type="Proteomes" id="UP000834106">
    <property type="component" value="Chromosome 1"/>
</dbReference>
<evidence type="ECO:0000313" key="6">
    <source>
        <dbReference type="Proteomes" id="UP000834106"/>
    </source>
</evidence>
<feature type="signal peptide" evidence="2">
    <location>
        <begin position="1"/>
        <end position="28"/>
    </location>
</feature>
<dbReference type="Pfam" id="PF09118">
    <property type="entry name" value="GO-like_E_set"/>
    <property type="match status" value="1"/>
</dbReference>
<dbReference type="PANTHER" id="PTHR32208:SF54">
    <property type="entry name" value="ALDEHYDE OXIDASE GLOX-LIKE"/>
    <property type="match status" value="1"/>
</dbReference>
<feature type="domain" description="Galactose oxidase-like Early set" evidence="4">
    <location>
        <begin position="348"/>
        <end position="442"/>
    </location>
</feature>
<reference evidence="5" key="1">
    <citation type="submission" date="2023-05" db="EMBL/GenBank/DDBJ databases">
        <authorList>
            <person name="Huff M."/>
        </authorList>
    </citation>
    <scope>NUCLEOTIDE SEQUENCE</scope>
</reference>
<name>A0AAD1YM89_9LAMI</name>
<dbReference type="InterPro" id="IPR014756">
    <property type="entry name" value="Ig_E-set"/>
</dbReference>
<dbReference type="Pfam" id="PF07250">
    <property type="entry name" value="Glyoxal_oxid_N"/>
    <property type="match status" value="1"/>
</dbReference>
<evidence type="ECO:0008006" key="7">
    <source>
        <dbReference type="Google" id="ProtNLM"/>
    </source>
</evidence>
<dbReference type="PANTHER" id="PTHR32208">
    <property type="entry name" value="SECRETED PROTEIN-RELATED"/>
    <property type="match status" value="1"/>
</dbReference>
<evidence type="ECO:0000256" key="2">
    <source>
        <dbReference type="SAM" id="SignalP"/>
    </source>
</evidence>
<dbReference type="SUPFAM" id="SSF50965">
    <property type="entry name" value="Galactose oxidase, central domain"/>
    <property type="match status" value="1"/>
</dbReference>
<evidence type="ECO:0000259" key="4">
    <source>
        <dbReference type="Pfam" id="PF09118"/>
    </source>
</evidence>
<sequence>MEKKSLHFSFKFTAIALLFLNCTKFGKATRGPSPSLGKGTWQLLLNNTGVVAMHMALTHYNTVIMFDQIESGQSGFRFSHRHNGTRCRNTREDLEDSSCYAHSVEYDVLRNKIRPLHIETDTWCSSGSFLSNGTLIQTGGYGHGARRIRYLEPCAHGHNCDWKQTKRLLSDDRWYASNQILPEHDQIIVVGGRRVFSYEFVPRLSSNRFKSYDLPFLHNTYDKNEGGNNFYPIIHLSSDGHLFIFANRNSILFNYKINKVAKTFPRIPGNGSRSYPSTGSSVILPLSHTDRFERVEVMICGGASSDAYSAAQHGRFLPGLTSCGRMEITDTHSGMYLIRPNSGYSNGNEGVGYGKEFSVHFLLRNTRPRNVVFTAYAPPFTTHSISMNQRMLTLRCRNLVRAANGLINAQLEAPPNPNVAPSGYYMLTVVNDGIPSVSQWVRFIHA</sequence>
<proteinExistence type="predicted"/>
<dbReference type="EMBL" id="OU503036">
    <property type="protein sequence ID" value="CAI9753989.1"/>
    <property type="molecule type" value="Genomic_DNA"/>
</dbReference>
<dbReference type="CDD" id="cd02851">
    <property type="entry name" value="E_set_GO_C"/>
    <property type="match status" value="1"/>
</dbReference>
<dbReference type="InterPro" id="IPR009880">
    <property type="entry name" value="Glyoxal_oxidase_N"/>
</dbReference>
<dbReference type="Gene3D" id="2.60.40.10">
    <property type="entry name" value="Immunoglobulins"/>
    <property type="match status" value="1"/>
</dbReference>
<dbReference type="AlphaFoldDB" id="A0AAD1YM89"/>
<keyword evidence="6" id="KW-1185">Reference proteome</keyword>
<gene>
    <name evidence="5" type="ORF">FPE_LOCUS1420</name>
</gene>
<dbReference type="InterPro" id="IPR013783">
    <property type="entry name" value="Ig-like_fold"/>
</dbReference>
<protein>
    <recommendedName>
        <fullName evidence="7">Galactose oxidase</fullName>
    </recommendedName>
</protein>
<evidence type="ECO:0000313" key="5">
    <source>
        <dbReference type="EMBL" id="CAI9753989.1"/>
    </source>
</evidence>
<evidence type="ECO:0000259" key="3">
    <source>
        <dbReference type="Pfam" id="PF07250"/>
    </source>
</evidence>
<accession>A0AAD1YM89</accession>
<evidence type="ECO:0000256" key="1">
    <source>
        <dbReference type="ARBA" id="ARBA00022729"/>
    </source>
</evidence>